<dbReference type="InterPro" id="IPR001910">
    <property type="entry name" value="Inosine/uridine_hydrolase_dom"/>
</dbReference>
<dbReference type="InterPro" id="IPR052775">
    <property type="entry name" value="IUN_hydrolase"/>
</dbReference>
<dbReference type="InterPro" id="IPR036452">
    <property type="entry name" value="Ribo_hydro-like"/>
</dbReference>
<keyword evidence="1 4" id="KW-0378">Hydrolase</keyword>
<dbReference type="PANTHER" id="PTHR46190">
    <property type="entry name" value="SI:CH211-201H21.5-RELATED"/>
    <property type="match status" value="1"/>
</dbReference>
<dbReference type="PATRIC" id="fig|1299334.3.peg.10093"/>
<evidence type="ECO:0000256" key="2">
    <source>
        <dbReference type="ARBA" id="ARBA00023295"/>
    </source>
</evidence>
<protein>
    <submittedName>
        <fullName evidence="4">Inosine-uridine preferring nucleoside hydrolase family protein</fullName>
    </submittedName>
</protein>
<comment type="caution">
    <text evidence="4">The sequence shown here is derived from an EMBL/GenBank/DDBJ whole genome shotgun (WGS) entry which is preliminary data.</text>
</comment>
<evidence type="ECO:0000256" key="1">
    <source>
        <dbReference type="ARBA" id="ARBA00022801"/>
    </source>
</evidence>
<organism evidence="4">
    <name type="scientific">Mycobacterium xenopi 4042</name>
    <dbReference type="NCBI Taxonomy" id="1299334"/>
    <lineage>
        <taxon>Bacteria</taxon>
        <taxon>Bacillati</taxon>
        <taxon>Actinomycetota</taxon>
        <taxon>Actinomycetes</taxon>
        <taxon>Mycobacteriales</taxon>
        <taxon>Mycobacteriaceae</taxon>
        <taxon>Mycobacterium</taxon>
    </lineage>
</organism>
<feature type="domain" description="Inosine/uridine-preferring nucleoside hydrolase" evidence="3">
    <location>
        <begin position="4"/>
        <end position="112"/>
    </location>
</feature>
<accession>X7YJT3</accession>
<reference evidence="4" key="1">
    <citation type="submission" date="2014-01" db="EMBL/GenBank/DDBJ databases">
        <authorList>
            <person name="Brown-Elliot B."/>
            <person name="Wallace R."/>
            <person name="Lenaerts A."/>
            <person name="Ordway D."/>
            <person name="DeGroote M.A."/>
            <person name="Parker T."/>
            <person name="Sizemore C."/>
            <person name="Tallon L.J."/>
            <person name="Sadzewicz L.K."/>
            <person name="Sengamalay N."/>
            <person name="Fraser C.M."/>
            <person name="Hine E."/>
            <person name="Shefchek K.A."/>
            <person name="Das S.P."/>
            <person name="Tettelin H."/>
        </authorList>
    </citation>
    <scope>NUCLEOTIDE SEQUENCE [LARGE SCALE GENOMIC DNA]</scope>
    <source>
        <strain evidence="4">4042</strain>
    </source>
</reference>
<gene>
    <name evidence="4" type="ORF">I553_0510</name>
</gene>
<dbReference type="Gene3D" id="3.90.245.10">
    <property type="entry name" value="Ribonucleoside hydrolase-like"/>
    <property type="match status" value="1"/>
</dbReference>
<dbReference type="EMBL" id="JAOB01000093">
    <property type="protein sequence ID" value="EUA06650.1"/>
    <property type="molecule type" value="Genomic_DNA"/>
</dbReference>
<proteinExistence type="predicted"/>
<dbReference type="Pfam" id="PF01156">
    <property type="entry name" value="IU_nuc_hydro"/>
    <property type="match status" value="1"/>
</dbReference>
<keyword evidence="2" id="KW-0326">Glycosidase</keyword>
<dbReference type="InterPro" id="IPR015910">
    <property type="entry name" value="I/U_nuclsd_hydro_CS"/>
</dbReference>
<name>X7YJT3_MYCXE</name>
<evidence type="ECO:0000313" key="4">
    <source>
        <dbReference type="EMBL" id="EUA06650.1"/>
    </source>
</evidence>
<dbReference type="PANTHER" id="PTHR46190:SF1">
    <property type="entry name" value="SI:CH211-201H21.5"/>
    <property type="match status" value="1"/>
</dbReference>
<dbReference type="AlphaFoldDB" id="X7YJT3"/>
<dbReference type="GO" id="GO:0016799">
    <property type="term" value="F:hydrolase activity, hydrolyzing N-glycosyl compounds"/>
    <property type="evidence" value="ECO:0007669"/>
    <property type="project" value="InterPro"/>
</dbReference>
<evidence type="ECO:0000259" key="3">
    <source>
        <dbReference type="Pfam" id="PF01156"/>
    </source>
</evidence>
<dbReference type="SUPFAM" id="SSF53590">
    <property type="entry name" value="Nucleoside hydrolase"/>
    <property type="match status" value="1"/>
</dbReference>
<sequence>MSPVFADVDTGVDDAIALVYLLASPDAELVGIASTGGNVAVDQVCVNNLGLLELCRADDVPVSKGADQPLGCPLSTPGKAHGPNGLGYAEVPPSKRRLTGYDAATAWVRAARPIPGS</sequence>
<dbReference type="PROSITE" id="PS01247">
    <property type="entry name" value="IUNH"/>
    <property type="match status" value="1"/>
</dbReference>